<dbReference type="RefSeq" id="WP_092962316.1">
    <property type="nucleotide sequence ID" value="NZ_FOSQ01000012.1"/>
</dbReference>
<name>A0A1I4DV97_9PROT</name>
<dbReference type="EMBL" id="FOSQ01000012">
    <property type="protein sequence ID" value="SFK96147.1"/>
    <property type="molecule type" value="Genomic_DNA"/>
</dbReference>
<evidence type="ECO:0000313" key="3">
    <source>
        <dbReference type="Proteomes" id="UP000199473"/>
    </source>
</evidence>
<dbReference type="Gene3D" id="2.30.110.10">
    <property type="entry name" value="Electron Transport, Fmn-binding Protein, Chain A"/>
    <property type="match status" value="1"/>
</dbReference>
<proteinExistence type="predicted"/>
<gene>
    <name evidence="2" type="ORF">SAMN02745775_11258</name>
</gene>
<dbReference type="AlphaFoldDB" id="A0A1I4DV97"/>
<keyword evidence="3" id="KW-1185">Reference proteome</keyword>
<accession>A0A1I4DV97</accession>
<evidence type="ECO:0000313" key="2">
    <source>
        <dbReference type="EMBL" id="SFK96147.1"/>
    </source>
</evidence>
<feature type="domain" description="General stress protein FMN-binding split barrel" evidence="1">
    <location>
        <begin position="9"/>
        <end position="157"/>
    </location>
</feature>
<dbReference type="InterPro" id="IPR012349">
    <property type="entry name" value="Split_barrel_FMN-bd"/>
</dbReference>
<dbReference type="PANTHER" id="PTHR34818:SF1">
    <property type="entry name" value="PROTEIN BLI-3"/>
    <property type="match status" value="1"/>
</dbReference>
<dbReference type="InterPro" id="IPR052917">
    <property type="entry name" value="Stress-Dev_Protein"/>
</dbReference>
<dbReference type="Pfam" id="PF16242">
    <property type="entry name" value="Pyrid_ox_like"/>
    <property type="match status" value="1"/>
</dbReference>
<organism evidence="2 3">
    <name type="scientific">Falsiroseomonas stagni DSM 19981</name>
    <dbReference type="NCBI Taxonomy" id="1123062"/>
    <lineage>
        <taxon>Bacteria</taxon>
        <taxon>Pseudomonadati</taxon>
        <taxon>Pseudomonadota</taxon>
        <taxon>Alphaproteobacteria</taxon>
        <taxon>Acetobacterales</taxon>
        <taxon>Roseomonadaceae</taxon>
        <taxon>Falsiroseomonas</taxon>
    </lineage>
</organism>
<dbReference type="InterPro" id="IPR038725">
    <property type="entry name" value="YdaG_split_barrel_FMN-bd"/>
</dbReference>
<dbReference type="PANTHER" id="PTHR34818">
    <property type="entry name" value="PROTEIN BLI-3"/>
    <property type="match status" value="1"/>
</dbReference>
<dbReference type="STRING" id="1123062.SAMN02745775_11258"/>
<evidence type="ECO:0000259" key="1">
    <source>
        <dbReference type="Pfam" id="PF16242"/>
    </source>
</evidence>
<reference evidence="2 3" key="1">
    <citation type="submission" date="2016-10" db="EMBL/GenBank/DDBJ databases">
        <authorList>
            <person name="de Groot N.N."/>
        </authorList>
    </citation>
    <scope>NUCLEOTIDE SEQUENCE [LARGE SCALE GENOMIC DNA]</scope>
    <source>
        <strain evidence="2 3">DSM 19981</strain>
    </source>
</reference>
<dbReference type="SUPFAM" id="SSF50475">
    <property type="entry name" value="FMN-binding split barrel"/>
    <property type="match status" value="1"/>
</dbReference>
<dbReference type="OrthoDB" id="1432662at2"/>
<dbReference type="Proteomes" id="UP000199473">
    <property type="component" value="Unassembled WGS sequence"/>
</dbReference>
<protein>
    <submittedName>
        <fullName evidence="2">General stress protein 26</fullName>
    </submittedName>
</protein>
<sequence length="171" mass="18839">MTETRTDQEARDKVWAMIKDVATAIMVTVDAGGNLRGRPMQAVAMKEFDGVLWFFTSQPSPKTEEISHDGRVLLAYSDPSSQDYVSVSGTASVVRDPAKQKELWSEYLRTWFPGGPEDPRAALLKVEVEGAEYWDAPNSTLVHAYGYVKARLTGEPPEAGANDKVAFKRGA</sequence>